<gene>
    <name evidence="1" type="ORF">SCLCIDRAFT_28596</name>
</gene>
<evidence type="ECO:0000313" key="2">
    <source>
        <dbReference type="Proteomes" id="UP000053989"/>
    </source>
</evidence>
<reference evidence="2" key="2">
    <citation type="submission" date="2015-01" db="EMBL/GenBank/DDBJ databases">
        <title>Evolutionary Origins and Diversification of the Mycorrhizal Mutualists.</title>
        <authorList>
            <consortium name="DOE Joint Genome Institute"/>
            <consortium name="Mycorrhizal Genomics Consortium"/>
            <person name="Kohler A."/>
            <person name="Kuo A."/>
            <person name="Nagy L.G."/>
            <person name="Floudas D."/>
            <person name="Copeland A."/>
            <person name="Barry K.W."/>
            <person name="Cichocki N."/>
            <person name="Veneault-Fourrey C."/>
            <person name="LaButti K."/>
            <person name="Lindquist E.A."/>
            <person name="Lipzen A."/>
            <person name="Lundell T."/>
            <person name="Morin E."/>
            <person name="Murat C."/>
            <person name="Riley R."/>
            <person name="Ohm R."/>
            <person name="Sun H."/>
            <person name="Tunlid A."/>
            <person name="Henrissat B."/>
            <person name="Grigoriev I.V."/>
            <person name="Hibbett D.S."/>
            <person name="Martin F."/>
        </authorList>
    </citation>
    <scope>NUCLEOTIDE SEQUENCE [LARGE SCALE GENOMIC DNA]</scope>
    <source>
        <strain evidence="2">Foug A</strain>
    </source>
</reference>
<dbReference type="AlphaFoldDB" id="A0A0C3DAI7"/>
<protein>
    <submittedName>
        <fullName evidence="1">Uncharacterized protein</fullName>
    </submittedName>
</protein>
<sequence>MSTITWITHVETTTAIWEFVPSLSENQVLGDSLDIVAAIQTLVIKIQASGQRIAYFNNMCWGMAAGMLGQAYDVQRPINLFISFADQLFGPITSVRHPGQPIKHIPWIAFTLKTADLEHVNDMQTIISDTNKIQHLFSSDDQLALWCAIPAIKEFQTTWETKHNLDKYMLYKVALNHCHAPNTFGTVNMEDTIDSRLSWSEQ</sequence>
<proteinExistence type="predicted"/>
<dbReference type="HOGENOM" id="CLU_1355374_0_0_1"/>
<evidence type="ECO:0000313" key="1">
    <source>
        <dbReference type="EMBL" id="KIM57745.1"/>
    </source>
</evidence>
<organism evidence="1 2">
    <name type="scientific">Scleroderma citrinum Foug A</name>
    <dbReference type="NCBI Taxonomy" id="1036808"/>
    <lineage>
        <taxon>Eukaryota</taxon>
        <taxon>Fungi</taxon>
        <taxon>Dikarya</taxon>
        <taxon>Basidiomycota</taxon>
        <taxon>Agaricomycotina</taxon>
        <taxon>Agaricomycetes</taxon>
        <taxon>Agaricomycetidae</taxon>
        <taxon>Boletales</taxon>
        <taxon>Sclerodermatineae</taxon>
        <taxon>Sclerodermataceae</taxon>
        <taxon>Scleroderma</taxon>
    </lineage>
</organism>
<reference evidence="1 2" key="1">
    <citation type="submission" date="2014-04" db="EMBL/GenBank/DDBJ databases">
        <authorList>
            <consortium name="DOE Joint Genome Institute"/>
            <person name="Kuo A."/>
            <person name="Kohler A."/>
            <person name="Nagy L.G."/>
            <person name="Floudas D."/>
            <person name="Copeland A."/>
            <person name="Barry K.W."/>
            <person name="Cichocki N."/>
            <person name="Veneault-Fourrey C."/>
            <person name="LaButti K."/>
            <person name="Lindquist E.A."/>
            <person name="Lipzen A."/>
            <person name="Lundell T."/>
            <person name="Morin E."/>
            <person name="Murat C."/>
            <person name="Sun H."/>
            <person name="Tunlid A."/>
            <person name="Henrissat B."/>
            <person name="Grigoriev I.V."/>
            <person name="Hibbett D.S."/>
            <person name="Martin F."/>
            <person name="Nordberg H.P."/>
            <person name="Cantor M.N."/>
            <person name="Hua S.X."/>
        </authorList>
    </citation>
    <scope>NUCLEOTIDE SEQUENCE [LARGE SCALE GENOMIC DNA]</scope>
    <source>
        <strain evidence="1 2">Foug A</strain>
    </source>
</reference>
<dbReference type="EMBL" id="KN822096">
    <property type="protein sequence ID" value="KIM57745.1"/>
    <property type="molecule type" value="Genomic_DNA"/>
</dbReference>
<keyword evidence="2" id="KW-1185">Reference proteome</keyword>
<name>A0A0C3DAI7_9AGAM</name>
<dbReference type="Proteomes" id="UP000053989">
    <property type="component" value="Unassembled WGS sequence"/>
</dbReference>
<dbReference type="OrthoDB" id="3237158at2759"/>
<dbReference type="InParanoid" id="A0A0C3DAI7"/>
<accession>A0A0C3DAI7</accession>